<keyword evidence="1" id="KW-0802">TPR repeat</keyword>
<feature type="signal peptide" evidence="2">
    <location>
        <begin position="1"/>
        <end position="19"/>
    </location>
</feature>
<dbReference type="EMBL" id="AP029612">
    <property type="protein sequence ID" value="BFG70298.1"/>
    <property type="molecule type" value="Genomic_DNA"/>
</dbReference>
<dbReference type="AlphaFoldDB" id="A0AAT9GI44"/>
<evidence type="ECO:0000313" key="3">
    <source>
        <dbReference type="EMBL" id="BFG70298.1"/>
    </source>
</evidence>
<dbReference type="PROSITE" id="PS50005">
    <property type="entry name" value="TPR"/>
    <property type="match status" value="1"/>
</dbReference>
<accession>A0AAT9GI44</accession>
<feature type="repeat" description="TPR" evidence="1">
    <location>
        <begin position="443"/>
        <end position="476"/>
    </location>
</feature>
<feature type="chain" id="PRO_5043456760" description="Tetratricopeptide repeat protein" evidence="2">
    <location>
        <begin position="20"/>
        <end position="495"/>
    </location>
</feature>
<name>A0AAT9GI44_9BACT</name>
<keyword evidence="2" id="KW-0732">Signal</keyword>
<dbReference type="InterPro" id="IPR011990">
    <property type="entry name" value="TPR-like_helical_dom_sf"/>
</dbReference>
<dbReference type="Gene3D" id="1.25.40.10">
    <property type="entry name" value="Tetratricopeptide repeat domain"/>
    <property type="match status" value="2"/>
</dbReference>
<organism evidence="3">
    <name type="scientific">Sediminibacterium sp. KACHI17</name>
    <dbReference type="NCBI Taxonomy" id="1751071"/>
    <lineage>
        <taxon>Bacteria</taxon>
        <taxon>Pseudomonadati</taxon>
        <taxon>Bacteroidota</taxon>
        <taxon>Chitinophagia</taxon>
        <taxon>Chitinophagales</taxon>
        <taxon>Chitinophagaceae</taxon>
        <taxon>Sediminibacterium</taxon>
    </lineage>
</organism>
<dbReference type="Pfam" id="PF13181">
    <property type="entry name" value="TPR_8"/>
    <property type="match status" value="2"/>
</dbReference>
<dbReference type="SUPFAM" id="SSF48452">
    <property type="entry name" value="TPR-like"/>
    <property type="match status" value="1"/>
</dbReference>
<evidence type="ECO:0000256" key="2">
    <source>
        <dbReference type="SAM" id="SignalP"/>
    </source>
</evidence>
<evidence type="ECO:0008006" key="4">
    <source>
        <dbReference type="Google" id="ProtNLM"/>
    </source>
</evidence>
<reference evidence="3" key="1">
    <citation type="submission" date="2024-02" db="EMBL/GenBank/DDBJ databases">
        <title>Sediminibacterium planktonica sp. nov. and Sediminibacterium longus sp. nov., isolated from surface lake and river water.</title>
        <authorList>
            <person name="Watanabe K."/>
            <person name="Takemine S."/>
            <person name="Ishii Y."/>
            <person name="Ogata Y."/>
            <person name="Shindo C."/>
            <person name="Suda W."/>
        </authorList>
    </citation>
    <scope>NUCLEOTIDE SEQUENCE</scope>
    <source>
        <strain evidence="3">KACHI17</strain>
    </source>
</reference>
<protein>
    <recommendedName>
        <fullName evidence="4">Tetratricopeptide repeat protein</fullName>
    </recommendedName>
</protein>
<dbReference type="RefSeq" id="WP_353550583.1">
    <property type="nucleotide sequence ID" value="NZ_AP029612.1"/>
</dbReference>
<proteinExistence type="predicted"/>
<dbReference type="SMART" id="SM00028">
    <property type="entry name" value="TPR"/>
    <property type="match status" value="2"/>
</dbReference>
<sequence length="495" mass="57252">MKTSLSFLLSFIFFTSVHAQKVYDFNGTCQQAYQEITRLKLMKGASLIEKAKQQNPNNLIPVVLESYIDFLTLFLNENPEDYKIMYPHFAERLNLLEEGSNTSPFHRFALSTVRVHKAAVAIKFGKTWEAGWDIRRAWVLLKDNKKAFPAFTADDLLYGTLQTMIGTIPKGYKWLASILGMRGSVTEGLKTVNAFVNSTDVYAKIYAPEAQFIYPYLLFYMDNKKDQAIAFIQQKKLDLVNNHLHGWMAANLTLNNKQAQYTQQIIQNRHQSAEYLDIPIWDFEMGFVKMYQLKPEEAITYFERFLQKFKGNFYVKDVYDKIKLCYYMMGNTTAAERARQLVLSKGATDADADKKALRDAKANHWPHLLLLKARFLNDGGYHKEALAQLHGKTENDFSKEEDRLEYVYRAARIFDDLGREEEAINAYLAAIRLGEFRKEYYAARAAVQLGQIYEARGQKAQAILYYQRCLDMGDHEYKNSLDQRAKSGIMRCKGE</sequence>
<evidence type="ECO:0000256" key="1">
    <source>
        <dbReference type="PROSITE-ProRule" id="PRU00339"/>
    </source>
</evidence>
<dbReference type="InterPro" id="IPR019734">
    <property type="entry name" value="TPR_rpt"/>
</dbReference>
<gene>
    <name evidence="3" type="ORF">KACHI17_11790</name>
</gene>